<gene>
    <name evidence="1" type="ORF">E1A91_A12G146500v1</name>
</gene>
<name>A0A5D2WTS8_GOSMU</name>
<dbReference type="Proteomes" id="UP000323597">
    <property type="component" value="Chromosome A12"/>
</dbReference>
<organism evidence="1 2">
    <name type="scientific">Gossypium mustelinum</name>
    <name type="common">Cotton</name>
    <name type="synonym">Gossypium caicoense</name>
    <dbReference type="NCBI Taxonomy" id="34275"/>
    <lineage>
        <taxon>Eukaryota</taxon>
        <taxon>Viridiplantae</taxon>
        <taxon>Streptophyta</taxon>
        <taxon>Embryophyta</taxon>
        <taxon>Tracheophyta</taxon>
        <taxon>Spermatophyta</taxon>
        <taxon>Magnoliopsida</taxon>
        <taxon>eudicotyledons</taxon>
        <taxon>Gunneridae</taxon>
        <taxon>Pentapetalae</taxon>
        <taxon>rosids</taxon>
        <taxon>malvids</taxon>
        <taxon>Malvales</taxon>
        <taxon>Malvaceae</taxon>
        <taxon>Malvoideae</taxon>
        <taxon>Gossypium</taxon>
    </lineage>
</organism>
<evidence type="ECO:0000313" key="2">
    <source>
        <dbReference type="Proteomes" id="UP000323597"/>
    </source>
</evidence>
<keyword evidence="2" id="KW-1185">Reference proteome</keyword>
<proteinExistence type="predicted"/>
<reference evidence="1 2" key="1">
    <citation type="submission" date="2019-07" db="EMBL/GenBank/DDBJ databases">
        <title>WGS assembly of Gossypium mustelinum.</title>
        <authorList>
            <person name="Chen Z.J."/>
            <person name="Sreedasyam A."/>
            <person name="Ando A."/>
            <person name="Song Q."/>
            <person name="De L."/>
            <person name="Hulse-Kemp A."/>
            <person name="Ding M."/>
            <person name="Ye W."/>
            <person name="Kirkbride R."/>
            <person name="Jenkins J."/>
            <person name="Plott C."/>
            <person name="Lovell J."/>
            <person name="Lin Y.-M."/>
            <person name="Vaughn R."/>
            <person name="Liu B."/>
            <person name="Li W."/>
            <person name="Simpson S."/>
            <person name="Scheffler B."/>
            <person name="Saski C."/>
            <person name="Grover C."/>
            <person name="Hu G."/>
            <person name="Conover J."/>
            <person name="Carlson J."/>
            <person name="Shu S."/>
            <person name="Boston L."/>
            <person name="Williams M."/>
            <person name="Peterson D."/>
            <person name="Mcgee K."/>
            <person name="Jones D."/>
            <person name="Wendel J."/>
            <person name="Stelly D."/>
            <person name="Grimwood J."/>
            <person name="Schmutz J."/>
        </authorList>
    </citation>
    <scope>NUCLEOTIDE SEQUENCE [LARGE SCALE GENOMIC DNA]</scope>
    <source>
        <strain evidence="1">1408120.09</strain>
    </source>
</reference>
<evidence type="ECO:0000313" key="1">
    <source>
        <dbReference type="EMBL" id="TYJ05175.1"/>
    </source>
</evidence>
<dbReference type="AlphaFoldDB" id="A0A5D2WTS8"/>
<feature type="non-terminal residue" evidence="1">
    <location>
        <position position="1"/>
    </location>
</feature>
<sequence>KLSTRNLDGFDIRFLHFLLRNSYCKNPIIHGSFHLIHLHVLRQPEPPHELPTATFKPVPGVVLVFLLHIPLTTDLKHPIVFNLHFHFLFLEAREVSLEHMGFRGFFPVHPGAQKSRAFRVTSCE</sequence>
<dbReference type="EMBL" id="CM017647">
    <property type="protein sequence ID" value="TYJ05175.1"/>
    <property type="molecule type" value="Genomic_DNA"/>
</dbReference>
<protein>
    <submittedName>
        <fullName evidence="1">Uncharacterized protein</fullName>
    </submittedName>
</protein>
<accession>A0A5D2WTS8</accession>